<dbReference type="eggNOG" id="KOG4102">
    <property type="taxonomic scope" value="Eukaryota"/>
</dbReference>
<dbReference type="InterPro" id="IPR011107">
    <property type="entry name" value="PPI_Ypi1"/>
</dbReference>
<dbReference type="PANTHER" id="PTHR20835">
    <property type="entry name" value="E3 UBIQUITIN-PROTEIN LIGASE PPP1R11-RELATED"/>
    <property type="match status" value="1"/>
</dbReference>
<dbReference type="GO" id="GO:1900180">
    <property type="term" value="P:regulation of protein localization to nucleus"/>
    <property type="evidence" value="ECO:0007669"/>
    <property type="project" value="EnsemblFungi"/>
</dbReference>
<keyword evidence="2" id="KW-0539">Nucleus</keyword>
<feature type="compositionally biased region" description="Basic and acidic residues" evidence="3">
    <location>
        <begin position="114"/>
        <end position="124"/>
    </location>
</feature>
<evidence type="ECO:0000313" key="4">
    <source>
        <dbReference type="EMBL" id="CCD23247.1"/>
    </source>
</evidence>
<feature type="compositionally biased region" description="Low complexity" evidence="3">
    <location>
        <begin position="100"/>
        <end position="111"/>
    </location>
</feature>
<feature type="region of interest" description="Disordered" evidence="3">
    <location>
        <begin position="1"/>
        <end position="158"/>
    </location>
</feature>
<feature type="compositionally biased region" description="Basic and acidic residues" evidence="3">
    <location>
        <begin position="86"/>
        <end position="95"/>
    </location>
</feature>
<dbReference type="OrthoDB" id="307488at2759"/>
<dbReference type="GO" id="GO:0006873">
    <property type="term" value="P:intracellular monoatomic ion homeostasis"/>
    <property type="evidence" value="ECO:0007669"/>
    <property type="project" value="EnsemblFungi"/>
</dbReference>
<comment type="similarity">
    <text evidence="1 2">Belongs to the YPI1 family.</text>
</comment>
<dbReference type="GO" id="GO:0005634">
    <property type="term" value="C:nucleus"/>
    <property type="evidence" value="ECO:0007669"/>
    <property type="project" value="UniProtKB-SubCell"/>
</dbReference>
<feature type="compositionally biased region" description="Polar residues" evidence="3">
    <location>
        <begin position="1"/>
        <end position="11"/>
    </location>
</feature>
<gene>
    <name evidence="4" type="primary">NDAI0B02120</name>
    <name evidence="4" type="ordered locus">NDAI_0B02120</name>
</gene>
<keyword evidence="5" id="KW-1185">Reference proteome</keyword>
<dbReference type="GO" id="GO:0008157">
    <property type="term" value="F:protein phosphatase 1 binding"/>
    <property type="evidence" value="ECO:0007669"/>
    <property type="project" value="TreeGrafter"/>
</dbReference>
<dbReference type="OMA" id="AYEVQPH"/>
<dbReference type="GO" id="GO:0072542">
    <property type="term" value="F:protein phosphatase activator activity"/>
    <property type="evidence" value="ECO:0007669"/>
    <property type="project" value="EnsemblFungi"/>
</dbReference>
<dbReference type="HOGENOM" id="CLU_098333_3_0_1"/>
<evidence type="ECO:0000256" key="3">
    <source>
        <dbReference type="SAM" id="MobiDB-lite"/>
    </source>
</evidence>
<name>G0W636_NAUDC</name>
<accession>G0W636</accession>
<evidence type="ECO:0000256" key="1">
    <source>
        <dbReference type="ARBA" id="ARBA00005605"/>
    </source>
</evidence>
<feature type="compositionally biased region" description="Basic residues" evidence="3">
    <location>
        <begin position="125"/>
        <end position="136"/>
    </location>
</feature>
<comment type="function">
    <text evidence="2">Regulator of type 1 phosphatases which maintains protein phosphatase activity under strict control.</text>
</comment>
<reference evidence="4 5" key="1">
    <citation type="journal article" date="2011" name="Proc. Natl. Acad. Sci. U.S.A.">
        <title>Evolutionary erosion of yeast sex chromosomes by mating-type switching accidents.</title>
        <authorList>
            <person name="Gordon J.L."/>
            <person name="Armisen D."/>
            <person name="Proux-Wera E."/>
            <person name="Oheigeartaigh S.S."/>
            <person name="Byrne K.P."/>
            <person name="Wolfe K.H."/>
        </authorList>
    </citation>
    <scope>NUCLEOTIDE SEQUENCE [LARGE SCALE GENOMIC DNA]</scope>
    <source>
        <strain evidence="5">ATCC 10597 / BCRC 20456 / CBS 421 / NBRC 0211 / NRRL Y-12639</strain>
    </source>
</reference>
<sequence>MPQNLDGSQQEPRGAATVTLEEVPSVLQLHTSEPSINRRIERTSHQSTRPSVRWEEGTVDNENLNRKKTKICCIFHPQEEIDEDGEGRYSDHEHPPPSPSSSSSSSSSSSESDNDNRLNPEDRRQRRIERRRRKLNKERSVSPNAYEVQPDYSQHRQK</sequence>
<dbReference type="GO" id="GO:0007094">
    <property type="term" value="P:mitotic spindle assembly checkpoint signaling"/>
    <property type="evidence" value="ECO:0007669"/>
    <property type="project" value="EnsemblFungi"/>
</dbReference>
<organism evidence="4 5">
    <name type="scientific">Naumovozyma dairenensis (strain ATCC 10597 / BCRC 20456 / CBS 421 / NBRC 0211 / NRRL Y-12639)</name>
    <name type="common">Saccharomyces dairenensis</name>
    <dbReference type="NCBI Taxonomy" id="1071378"/>
    <lineage>
        <taxon>Eukaryota</taxon>
        <taxon>Fungi</taxon>
        <taxon>Dikarya</taxon>
        <taxon>Ascomycota</taxon>
        <taxon>Saccharomycotina</taxon>
        <taxon>Saccharomycetes</taxon>
        <taxon>Saccharomycetales</taxon>
        <taxon>Saccharomycetaceae</taxon>
        <taxon>Naumovozyma</taxon>
    </lineage>
</organism>
<dbReference type="RefSeq" id="XP_003668490.1">
    <property type="nucleotide sequence ID" value="XM_003668442.1"/>
</dbReference>
<dbReference type="EMBL" id="HE580268">
    <property type="protein sequence ID" value="CCD23247.1"/>
    <property type="molecule type" value="Genomic_DNA"/>
</dbReference>
<dbReference type="Proteomes" id="UP000000689">
    <property type="component" value="Chromosome 2"/>
</dbReference>
<dbReference type="PANTHER" id="PTHR20835:SF0">
    <property type="entry name" value="E3 UBIQUITIN-PROTEIN LIGASE PPP1R11"/>
    <property type="match status" value="1"/>
</dbReference>
<proteinExistence type="inferred from homology"/>
<dbReference type="GeneID" id="11498120"/>
<dbReference type="STRING" id="1071378.G0W636"/>
<evidence type="ECO:0000313" key="5">
    <source>
        <dbReference type="Proteomes" id="UP000000689"/>
    </source>
</evidence>
<dbReference type="Pfam" id="PF07491">
    <property type="entry name" value="PPI_Ypi1"/>
    <property type="match status" value="1"/>
</dbReference>
<dbReference type="KEGG" id="ndi:NDAI_0B02120"/>
<comment type="subcellular location">
    <subcellularLocation>
        <location evidence="2">Nucleus</location>
    </subcellularLocation>
</comment>
<evidence type="ECO:0000256" key="2">
    <source>
        <dbReference type="RuleBase" id="RU367162"/>
    </source>
</evidence>
<protein>
    <recommendedName>
        <fullName evidence="2">Type 1 phosphatases regulator</fullName>
    </recommendedName>
</protein>
<dbReference type="GO" id="GO:0000164">
    <property type="term" value="C:protein phosphatase type 1 complex"/>
    <property type="evidence" value="ECO:0007669"/>
    <property type="project" value="EnsemblFungi"/>
</dbReference>
<dbReference type="AlphaFoldDB" id="G0W636"/>
<dbReference type="GO" id="GO:0005977">
    <property type="term" value="P:glycogen metabolic process"/>
    <property type="evidence" value="ECO:0007669"/>
    <property type="project" value="EnsemblFungi"/>
</dbReference>
<dbReference type="GO" id="GO:0004865">
    <property type="term" value="F:protein serine/threonine phosphatase inhibitor activity"/>
    <property type="evidence" value="ECO:0007669"/>
    <property type="project" value="UniProtKB-UniRule"/>
</dbReference>